<reference evidence="2 3" key="1">
    <citation type="submission" date="2017-05" db="EMBL/GenBank/DDBJ databases">
        <title>Complete and WGS of Bordetella genogroups.</title>
        <authorList>
            <person name="Spilker T."/>
            <person name="Lipuma J."/>
        </authorList>
    </citation>
    <scope>NUCLEOTIDE SEQUENCE [LARGE SCALE GENOMIC DNA]</scope>
    <source>
        <strain evidence="2 3">AU9795</strain>
    </source>
</reference>
<dbReference type="Gene3D" id="2.60.40.3940">
    <property type="match status" value="1"/>
</dbReference>
<proteinExistence type="predicted"/>
<protein>
    <recommendedName>
        <fullName evidence="1">Putative tail fiber protein gp53-like C-terminal domain-containing protein</fullName>
    </recommendedName>
</protein>
<dbReference type="Pfam" id="PF21882">
    <property type="entry name" value="Gp53-like_C"/>
    <property type="match status" value="1"/>
</dbReference>
<feature type="domain" description="Putative tail fiber protein gp53-like C-terminal" evidence="1">
    <location>
        <begin position="177"/>
        <end position="261"/>
    </location>
</feature>
<dbReference type="Proteomes" id="UP000216354">
    <property type="component" value="Unassembled WGS sequence"/>
</dbReference>
<keyword evidence="3" id="KW-1185">Reference proteome</keyword>
<evidence type="ECO:0000259" key="1">
    <source>
        <dbReference type="Pfam" id="PF21882"/>
    </source>
</evidence>
<sequence length="261" mass="26942">MAINQLLPFGLAPGANVLTPEEYSALASRAAGFGSGVARSKDVNTPMRQASFVASALGQYISERSGQDVLDDGDVPGLVDKLTAALAASPAFTGTPTAPTAQAQDRSERLATTEFVGRAVAGVGSQATELDAGIARLATSAMAQGFMDDTTMLTPKKLADAFKGVNLNEAMPGYLGLPNGLTLQWGSSIETQSNNPVSYPKAYASSLLFLLISLHYPNGTTANDVGSVFVATKSLTGFTWVNVGGAANGHTAHINYLALGR</sequence>
<dbReference type="EMBL" id="NEVR01000005">
    <property type="protein sequence ID" value="OZI57863.1"/>
    <property type="molecule type" value="Genomic_DNA"/>
</dbReference>
<name>A0ABX4EUL0_9BORD</name>
<dbReference type="RefSeq" id="WP_094832695.1">
    <property type="nucleotide sequence ID" value="NZ_NEVR01000005.1"/>
</dbReference>
<evidence type="ECO:0000313" key="3">
    <source>
        <dbReference type="Proteomes" id="UP000216354"/>
    </source>
</evidence>
<organism evidence="2 3">
    <name type="scientific">Bordetella genomosp. 1</name>
    <dbReference type="NCBI Taxonomy" id="1395607"/>
    <lineage>
        <taxon>Bacteria</taxon>
        <taxon>Pseudomonadati</taxon>
        <taxon>Pseudomonadota</taxon>
        <taxon>Betaproteobacteria</taxon>
        <taxon>Burkholderiales</taxon>
        <taxon>Alcaligenaceae</taxon>
        <taxon>Bordetella</taxon>
    </lineage>
</organism>
<comment type="caution">
    <text evidence="2">The sequence shown here is derived from an EMBL/GenBank/DDBJ whole genome shotgun (WGS) entry which is preliminary data.</text>
</comment>
<evidence type="ECO:0000313" key="2">
    <source>
        <dbReference type="EMBL" id="OZI57863.1"/>
    </source>
</evidence>
<gene>
    <name evidence="2" type="ORF">CAL27_20910</name>
</gene>
<dbReference type="InterPro" id="IPR054075">
    <property type="entry name" value="Gp53-like_C"/>
</dbReference>
<accession>A0ABX4EUL0</accession>